<dbReference type="Pfam" id="PF03227">
    <property type="entry name" value="GILT"/>
    <property type="match status" value="1"/>
</dbReference>
<evidence type="ECO:0000256" key="4">
    <source>
        <dbReference type="ARBA" id="ARBA00022729"/>
    </source>
</evidence>
<name>A0A5E4R6V6_9NEOP</name>
<comment type="subcellular location">
    <subcellularLocation>
        <location evidence="1">Secreted</location>
    </subcellularLocation>
</comment>
<keyword evidence="6" id="KW-0472">Membrane</keyword>
<comment type="similarity">
    <text evidence="2">Belongs to the GILT family.</text>
</comment>
<dbReference type="Proteomes" id="UP000324832">
    <property type="component" value="Unassembled WGS sequence"/>
</dbReference>
<dbReference type="AlphaFoldDB" id="A0A5E4R6V6"/>
<proteinExistence type="inferred from homology"/>
<organism evidence="7 8">
    <name type="scientific">Leptidea sinapis</name>
    <dbReference type="NCBI Taxonomy" id="189913"/>
    <lineage>
        <taxon>Eukaryota</taxon>
        <taxon>Metazoa</taxon>
        <taxon>Ecdysozoa</taxon>
        <taxon>Arthropoda</taxon>
        <taxon>Hexapoda</taxon>
        <taxon>Insecta</taxon>
        <taxon>Pterygota</taxon>
        <taxon>Neoptera</taxon>
        <taxon>Endopterygota</taxon>
        <taxon>Lepidoptera</taxon>
        <taxon>Glossata</taxon>
        <taxon>Ditrysia</taxon>
        <taxon>Papilionoidea</taxon>
        <taxon>Pieridae</taxon>
        <taxon>Dismorphiinae</taxon>
        <taxon>Leptidea</taxon>
    </lineage>
</organism>
<accession>A0A5E4R6V6</accession>
<evidence type="ECO:0000256" key="6">
    <source>
        <dbReference type="SAM" id="Phobius"/>
    </source>
</evidence>
<dbReference type="GO" id="GO:0016671">
    <property type="term" value="F:oxidoreductase activity, acting on a sulfur group of donors, disulfide as acceptor"/>
    <property type="evidence" value="ECO:0007669"/>
    <property type="project" value="InterPro"/>
</dbReference>
<dbReference type="PANTHER" id="PTHR13234:SF8">
    <property type="entry name" value="GAMMA-INTERFERON-INDUCIBLE LYSOSOMAL THIOL REDUCTASE"/>
    <property type="match status" value="1"/>
</dbReference>
<dbReference type="PANTHER" id="PTHR13234">
    <property type="entry name" value="GAMMA-INTERFERON INDUCIBLE LYSOSOMAL THIOL REDUCTASE GILT"/>
    <property type="match status" value="1"/>
</dbReference>
<reference evidence="7 8" key="1">
    <citation type="submission" date="2017-07" db="EMBL/GenBank/DDBJ databases">
        <authorList>
            <person name="Talla V."/>
            <person name="Backstrom N."/>
        </authorList>
    </citation>
    <scope>NUCLEOTIDE SEQUENCE [LARGE SCALE GENOMIC DNA]</scope>
</reference>
<evidence type="ECO:0000256" key="3">
    <source>
        <dbReference type="ARBA" id="ARBA00022525"/>
    </source>
</evidence>
<evidence type="ECO:0000256" key="5">
    <source>
        <dbReference type="ARBA" id="ARBA00023180"/>
    </source>
</evidence>
<evidence type="ECO:0000256" key="1">
    <source>
        <dbReference type="ARBA" id="ARBA00004613"/>
    </source>
</evidence>
<sequence>MVISYAIYLIQPYWIFILSFAIVYTLLVTHGSSECLGNIVQDCALDLMRKESDKKKVEYCVEKSKLPPKTVEDCVLTGKGVDLQLHSEYHTSLVSPSFVPTVTIGGTMLKWTSSALSVPC</sequence>
<evidence type="ECO:0000256" key="2">
    <source>
        <dbReference type="ARBA" id="ARBA00005679"/>
    </source>
</evidence>
<keyword evidence="4" id="KW-0732">Signal</keyword>
<keyword evidence="5" id="KW-0325">Glycoprotein</keyword>
<keyword evidence="8" id="KW-1185">Reference proteome</keyword>
<evidence type="ECO:0000313" key="8">
    <source>
        <dbReference type="Proteomes" id="UP000324832"/>
    </source>
</evidence>
<gene>
    <name evidence="7" type="ORF">LSINAPIS_LOCUS14688</name>
</gene>
<dbReference type="EMBL" id="FZQP02006926">
    <property type="protein sequence ID" value="VVD05070.1"/>
    <property type="molecule type" value="Genomic_DNA"/>
</dbReference>
<keyword evidence="6" id="KW-0812">Transmembrane</keyword>
<evidence type="ECO:0000313" key="7">
    <source>
        <dbReference type="EMBL" id="VVD05070.1"/>
    </source>
</evidence>
<feature type="transmembrane region" description="Helical" evidence="6">
    <location>
        <begin position="6"/>
        <end position="27"/>
    </location>
</feature>
<keyword evidence="3" id="KW-0964">Secreted</keyword>
<dbReference type="GO" id="GO:0005576">
    <property type="term" value="C:extracellular region"/>
    <property type="evidence" value="ECO:0007669"/>
    <property type="project" value="UniProtKB-SubCell"/>
</dbReference>
<protein>
    <submittedName>
        <fullName evidence="7">Uncharacterized protein</fullName>
    </submittedName>
</protein>
<keyword evidence="6" id="KW-1133">Transmembrane helix</keyword>
<dbReference type="InterPro" id="IPR004911">
    <property type="entry name" value="Interferon-induced_GILT"/>
</dbReference>